<organism evidence="2 3">
    <name type="scientific">Aldrovandia affinis</name>
    <dbReference type="NCBI Taxonomy" id="143900"/>
    <lineage>
        <taxon>Eukaryota</taxon>
        <taxon>Metazoa</taxon>
        <taxon>Chordata</taxon>
        <taxon>Craniata</taxon>
        <taxon>Vertebrata</taxon>
        <taxon>Euteleostomi</taxon>
        <taxon>Actinopterygii</taxon>
        <taxon>Neopterygii</taxon>
        <taxon>Teleostei</taxon>
        <taxon>Notacanthiformes</taxon>
        <taxon>Halosauridae</taxon>
        <taxon>Aldrovandia</taxon>
    </lineage>
</organism>
<dbReference type="AlphaFoldDB" id="A0AAD7RTJ0"/>
<protein>
    <submittedName>
        <fullName evidence="2">Uncharacterized protein</fullName>
    </submittedName>
</protein>
<evidence type="ECO:0000313" key="3">
    <source>
        <dbReference type="Proteomes" id="UP001221898"/>
    </source>
</evidence>
<feature type="compositionally biased region" description="Polar residues" evidence="1">
    <location>
        <begin position="26"/>
        <end position="40"/>
    </location>
</feature>
<reference evidence="2" key="1">
    <citation type="journal article" date="2023" name="Science">
        <title>Genome structures resolve the early diversification of teleost fishes.</title>
        <authorList>
            <person name="Parey E."/>
            <person name="Louis A."/>
            <person name="Montfort J."/>
            <person name="Bouchez O."/>
            <person name="Roques C."/>
            <person name="Iampietro C."/>
            <person name="Lluch J."/>
            <person name="Castinel A."/>
            <person name="Donnadieu C."/>
            <person name="Desvignes T."/>
            <person name="Floi Bucao C."/>
            <person name="Jouanno E."/>
            <person name="Wen M."/>
            <person name="Mejri S."/>
            <person name="Dirks R."/>
            <person name="Jansen H."/>
            <person name="Henkel C."/>
            <person name="Chen W.J."/>
            <person name="Zahm M."/>
            <person name="Cabau C."/>
            <person name="Klopp C."/>
            <person name="Thompson A.W."/>
            <person name="Robinson-Rechavi M."/>
            <person name="Braasch I."/>
            <person name="Lecointre G."/>
            <person name="Bobe J."/>
            <person name="Postlethwait J.H."/>
            <person name="Berthelot C."/>
            <person name="Roest Crollius H."/>
            <person name="Guiguen Y."/>
        </authorList>
    </citation>
    <scope>NUCLEOTIDE SEQUENCE</scope>
    <source>
        <strain evidence="2">NC1722</strain>
    </source>
</reference>
<gene>
    <name evidence="2" type="ORF">AAFF_G00113740</name>
</gene>
<keyword evidence="3" id="KW-1185">Reference proteome</keyword>
<name>A0AAD7RTJ0_9TELE</name>
<evidence type="ECO:0000256" key="1">
    <source>
        <dbReference type="SAM" id="MobiDB-lite"/>
    </source>
</evidence>
<dbReference type="EMBL" id="JAINUG010000177">
    <property type="protein sequence ID" value="KAJ8389905.1"/>
    <property type="molecule type" value="Genomic_DNA"/>
</dbReference>
<sequence>MNAKGTHPRGAAFGSRAGVPLHTGNAPAQHSGDGQISPTQGERGIRPPRGSSDRLIDSPHLRLGLHLARVFGSASFTRTRLQAAQCRARL</sequence>
<comment type="caution">
    <text evidence="2">The sequence shown here is derived from an EMBL/GenBank/DDBJ whole genome shotgun (WGS) entry which is preliminary data.</text>
</comment>
<accession>A0AAD7RTJ0</accession>
<dbReference type="Proteomes" id="UP001221898">
    <property type="component" value="Unassembled WGS sequence"/>
</dbReference>
<proteinExistence type="predicted"/>
<feature type="region of interest" description="Disordered" evidence="1">
    <location>
        <begin position="1"/>
        <end position="57"/>
    </location>
</feature>
<evidence type="ECO:0000313" key="2">
    <source>
        <dbReference type="EMBL" id="KAJ8389905.1"/>
    </source>
</evidence>